<dbReference type="GO" id="GO:0005524">
    <property type="term" value="F:ATP binding"/>
    <property type="evidence" value="ECO:0007669"/>
    <property type="project" value="UniProtKB-KW"/>
</dbReference>
<dbReference type="OrthoDB" id="9808041at2"/>
<keyword evidence="9" id="KW-0289">Folate biosynthesis</keyword>
<sequence length="177" mass="19025">MLSHAYIGLGSNQSFGALAPAQILEAALAALNEAGTVLTRSSFYRTAPVGYEEQPEFVNAAALVETTLSPETLLAVLLTLERRFGRDRSHAIAKGPRTLDLDLLLMTTDDGQPTLRESEQLTLPHPAIAERRFVLAPLAEIAPGLEHPIHHKTIAELLDALADEGSNARSAVRRGGE</sequence>
<evidence type="ECO:0000313" key="15">
    <source>
        <dbReference type="Proteomes" id="UP000290253"/>
    </source>
</evidence>
<feature type="domain" description="7,8-dihydro-6-hydroxymethylpterin-pyrophosphokinase" evidence="13">
    <location>
        <begin position="6"/>
        <end position="143"/>
    </location>
</feature>
<dbReference type="EC" id="2.7.6.3" evidence="3"/>
<dbReference type="GO" id="GO:0003848">
    <property type="term" value="F:2-amino-4-hydroxy-6-hydroxymethyldihydropteridine diphosphokinase activity"/>
    <property type="evidence" value="ECO:0007669"/>
    <property type="project" value="UniProtKB-EC"/>
</dbReference>
<evidence type="ECO:0000256" key="3">
    <source>
        <dbReference type="ARBA" id="ARBA00013253"/>
    </source>
</evidence>
<organism evidence="14 15">
    <name type="scientific">Silvibacterium dinghuense</name>
    <dbReference type="NCBI Taxonomy" id="1560006"/>
    <lineage>
        <taxon>Bacteria</taxon>
        <taxon>Pseudomonadati</taxon>
        <taxon>Acidobacteriota</taxon>
        <taxon>Terriglobia</taxon>
        <taxon>Terriglobales</taxon>
        <taxon>Acidobacteriaceae</taxon>
        <taxon>Silvibacterium</taxon>
    </lineage>
</organism>
<evidence type="ECO:0000256" key="4">
    <source>
        <dbReference type="ARBA" id="ARBA00016218"/>
    </source>
</evidence>
<keyword evidence="8" id="KW-0067">ATP-binding</keyword>
<gene>
    <name evidence="14" type="primary">folK</name>
    <name evidence="14" type="ORF">ESZ00_08620</name>
</gene>
<dbReference type="EMBL" id="SDMK01000001">
    <property type="protein sequence ID" value="RXS97904.1"/>
    <property type="molecule type" value="Genomic_DNA"/>
</dbReference>
<dbReference type="Gene3D" id="3.30.70.560">
    <property type="entry name" value="7,8-Dihydro-6-hydroxymethylpterin-pyrophosphokinase HPPK"/>
    <property type="match status" value="1"/>
</dbReference>
<dbReference type="GO" id="GO:0016301">
    <property type="term" value="F:kinase activity"/>
    <property type="evidence" value="ECO:0007669"/>
    <property type="project" value="UniProtKB-KW"/>
</dbReference>
<name>A0A4Q1SJR2_9BACT</name>
<evidence type="ECO:0000256" key="7">
    <source>
        <dbReference type="ARBA" id="ARBA00022777"/>
    </source>
</evidence>
<dbReference type="Proteomes" id="UP000290253">
    <property type="component" value="Unassembled WGS sequence"/>
</dbReference>
<dbReference type="InterPro" id="IPR000550">
    <property type="entry name" value="Hppk"/>
</dbReference>
<dbReference type="InterPro" id="IPR035907">
    <property type="entry name" value="Hppk_sf"/>
</dbReference>
<dbReference type="Pfam" id="PF01288">
    <property type="entry name" value="HPPK"/>
    <property type="match status" value="1"/>
</dbReference>
<comment type="pathway">
    <text evidence="1">Cofactor biosynthesis; tetrahydrofolate biosynthesis; 2-amino-4-hydroxy-6-hydroxymethyl-7,8-dihydropteridine diphosphate from 7,8-dihydroneopterin triphosphate: step 4/4.</text>
</comment>
<comment type="function">
    <text evidence="10">Catalyzes the transfer of pyrophosphate from adenosine triphosphate (ATP) to 6-hydroxymethyl-7,8-dihydropterin, an enzymatic step in folate biosynthesis pathway.</text>
</comment>
<dbReference type="GO" id="GO:0046654">
    <property type="term" value="P:tetrahydrofolate biosynthetic process"/>
    <property type="evidence" value="ECO:0007669"/>
    <property type="project" value="UniProtKB-UniPathway"/>
</dbReference>
<keyword evidence="15" id="KW-1185">Reference proteome</keyword>
<evidence type="ECO:0000256" key="1">
    <source>
        <dbReference type="ARBA" id="ARBA00005051"/>
    </source>
</evidence>
<dbReference type="RefSeq" id="WP_129207683.1">
    <property type="nucleotide sequence ID" value="NZ_BMGU01000001.1"/>
</dbReference>
<accession>A0A4Q1SJR2</accession>
<dbReference type="PANTHER" id="PTHR43071:SF1">
    <property type="entry name" value="2-AMINO-4-HYDROXY-6-HYDROXYMETHYLDIHYDROPTERIDINE PYROPHOSPHOKINASE"/>
    <property type="match status" value="1"/>
</dbReference>
<dbReference type="GO" id="GO:0046656">
    <property type="term" value="P:folic acid biosynthetic process"/>
    <property type="evidence" value="ECO:0007669"/>
    <property type="project" value="UniProtKB-KW"/>
</dbReference>
<evidence type="ECO:0000256" key="9">
    <source>
        <dbReference type="ARBA" id="ARBA00022909"/>
    </source>
</evidence>
<proteinExistence type="inferred from homology"/>
<dbReference type="NCBIfam" id="TIGR01498">
    <property type="entry name" value="folK"/>
    <property type="match status" value="1"/>
</dbReference>
<evidence type="ECO:0000259" key="13">
    <source>
        <dbReference type="Pfam" id="PF01288"/>
    </source>
</evidence>
<dbReference type="AlphaFoldDB" id="A0A4Q1SJR2"/>
<comment type="caution">
    <text evidence="14">The sequence shown here is derived from an EMBL/GenBank/DDBJ whole genome shotgun (WGS) entry which is preliminary data.</text>
</comment>
<evidence type="ECO:0000313" key="14">
    <source>
        <dbReference type="EMBL" id="RXS97904.1"/>
    </source>
</evidence>
<protein>
    <recommendedName>
        <fullName evidence="4">2-amino-4-hydroxy-6-hydroxymethyldihydropteridine pyrophosphokinase</fullName>
        <ecNumber evidence="3">2.7.6.3</ecNumber>
    </recommendedName>
    <alternativeName>
        <fullName evidence="11">6-hydroxymethyl-7,8-dihydropterin pyrophosphokinase</fullName>
    </alternativeName>
    <alternativeName>
        <fullName evidence="12">7,8-dihydro-6-hydroxymethylpterin-pyrophosphokinase</fullName>
    </alternativeName>
</protein>
<evidence type="ECO:0000256" key="12">
    <source>
        <dbReference type="ARBA" id="ARBA00033413"/>
    </source>
</evidence>
<reference evidence="14 15" key="1">
    <citation type="journal article" date="2016" name="Int. J. Syst. Evol. Microbiol.">
        <title>Acidipila dinghuensis sp. nov., an acidobacterium isolated from forest soil.</title>
        <authorList>
            <person name="Jiang Y.W."/>
            <person name="Wang J."/>
            <person name="Chen M.H."/>
            <person name="Lv Y.Y."/>
            <person name="Qiu L.H."/>
        </authorList>
    </citation>
    <scope>NUCLEOTIDE SEQUENCE [LARGE SCALE GENOMIC DNA]</scope>
    <source>
        <strain evidence="14 15">DHOF10</strain>
    </source>
</reference>
<dbReference type="CDD" id="cd00483">
    <property type="entry name" value="HPPK"/>
    <property type="match status" value="1"/>
</dbReference>
<evidence type="ECO:0000256" key="6">
    <source>
        <dbReference type="ARBA" id="ARBA00022741"/>
    </source>
</evidence>
<dbReference type="UniPathway" id="UPA00077">
    <property type="reaction ID" value="UER00155"/>
</dbReference>
<dbReference type="PANTHER" id="PTHR43071">
    <property type="entry name" value="2-AMINO-4-HYDROXY-6-HYDROXYMETHYLDIHYDROPTERIDINE PYROPHOSPHOKINASE"/>
    <property type="match status" value="1"/>
</dbReference>
<keyword evidence="5 14" id="KW-0808">Transferase</keyword>
<evidence type="ECO:0000256" key="11">
    <source>
        <dbReference type="ARBA" id="ARBA00029766"/>
    </source>
</evidence>
<evidence type="ECO:0000256" key="8">
    <source>
        <dbReference type="ARBA" id="ARBA00022840"/>
    </source>
</evidence>
<keyword evidence="7 14" id="KW-0418">Kinase</keyword>
<keyword evidence="6" id="KW-0547">Nucleotide-binding</keyword>
<evidence type="ECO:0000256" key="10">
    <source>
        <dbReference type="ARBA" id="ARBA00029409"/>
    </source>
</evidence>
<comment type="similarity">
    <text evidence="2">Belongs to the HPPK family.</text>
</comment>
<evidence type="ECO:0000256" key="2">
    <source>
        <dbReference type="ARBA" id="ARBA00005810"/>
    </source>
</evidence>
<dbReference type="SUPFAM" id="SSF55083">
    <property type="entry name" value="6-hydroxymethyl-7,8-dihydropterin pyrophosphokinase, HPPK"/>
    <property type="match status" value="1"/>
</dbReference>
<evidence type="ECO:0000256" key="5">
    <source>
        <dbReference type="ARBA" id="ARBA00022679"/>
    </source>
</evidence>